<dbReference type="GO" id="GO:0043625">
    <property type="term" value="C:delta DNA polymerase complex"/>
    <property type="evidence" value="ECO:0007669"/>
    <property type="project" value="TreeGrafter"/>
</dbReference>
<dbReference type="PANTHER" id="PTHR10322">
    <property type="entry name" value="DNA POLYMERASE CATALYTIC SUBUNIT"/>
    <property type="match status" value="1"/>
</dbReference>
<proteinExistence type="inferred from homology"/>
<dbReference type="InterPro" id="IPR023211">
    <property type="entry name" value="DNA_pol_palm_dom_sf"/>
</dbReference>
<dbReference type="GO" id="GO:0003677">
    <property type="term" value="F:DNA binding"/>
    <property type="evidence" value="ECO:0007669"/>
    <property type="project" value="UniProtKB-KW"/>
</dbReference>
<evidence type="ECO:0000256" key="2">
    <source>
        <dbReference type="ARBA" id="ARBA00012417"/>
    </source>
</evidence>
<dbReference type="PROSITE" id="PS00116">
    <property type="entry name" value="DNA_POLYMERASE_B"/>
    <property type="match status" value="1"/>
</dbReference>
<evidence type="ECO:0000259" key="9">
    <source>
        <dbReference type="Pfam" id="PF03104"/>
    </source>
</evidence>
<protein>
    <recommendedName>
        <fullName evidence="2">DNA-directed DNA polymerase</fullName>
        <ecNumber evidence="2">2.7.7.7</ecNumber>
    </recommendedName>
</protein>
<keyword evidence="3" id="KW-0808">Transferase</keyword>
<dbReference type="InterPro" id="IPR006172">
    <property type="entry name" value="DNA-dir_DNA_pol_B"/>
</dbReference>
<dbReference type="Pfam" id="PF03104">
    <property type="entry name" value="DNA_pol_B_exo1"/>
    <property type="match status" value="2"/>
</dbReference>
<dbReference type="InterPro" id="IPR006133">
    <property type="entry name" value="DNA-dir_DNA_pol_B_exonuc"/>
</dbReference>
<dbReference type="GO" id="GO:0008296">
    <property type="term" value="F:3'-5'-DNA exonuclease activity"/>
    <property type="evidence" value="ECO:0007669"/>
    <property type="project" value="TreeGrafter"/>
</dbReference>
<dbReference type="PRINTS" id="PR00106">
    <property type="entry name" value="DNAPOLB"/>
</dbReference>
<evidence type="ECO:0000256" key="3">
    <source>
        <dbReference type="ARBA" id="ARBA00022679"/>
    </source>
</evidence>
<dbReference type="Pfam" id="PF00136">
    <property type="entry name" value="DNA_pol_B"/>
    <property type="match status" value="1"/>
</dbReference>
<sequence>MYIHIFDAHSEDRFVMQQLDAYADAAEYADADADVTSSREYIIQLFGATHEGTPVQIDVTGFRPFLYIRLPDCRTATDEQRWKSRIVSQLTKALKGAAFEATLVRKGLLYGYTGGKQFPFLQVSVASMSAFYTLKKALLTETQTPKMILDGQTLRIYESNIDPMLRFFHMRNVNPCGWISVDVEGDEDDIRIECEWTDIDPCAEPPVPVAPFRHVIWDIECDSFDGSFPVAKQGYRRVAKQLWAHCSSAEEVLTTLTAAFLDLMNGTTLCPVKIPPLKKPLRMVPQVPPSLLDTCVKLWIKKDSVKEREECIQTLTAALDAAFASKVGIAGDPIIQIGSVLVDGTASRHIFVLGTCDPIPGVVVHSFKDEATLLQEWVSWIVECRVDVFVGYNTNCFDEKYVWERLEELGLSEDASVQQLSRLYHEDQKRPSVKLEEKKLASSALGDNTLFIWTTPGRLRIDLLGHIRRKAQLPSYKLDSVCAVYLSGVLKGIESLSDGKWLLKTKEKKDARVGRAIQILDGLGEDLTDKLIVIGVTEDGILVTSDEDLSILGEAERWAVVKDDVSPQDIFRLQKGSSADRAIVAAYCIQDCELTYELYKKLEVFNETMSMANVCSVPVSYIFTRGQGIKIESLIFKDCRELGQLIDVLPSGSKSSEGYEGAVVLVPEPNFYTSPVGVCDFASLYPSTIISENISYDMLVWVKDIGLDGVTRVSYGSVEDEKNAPPGTRWTDIEFDILSAKEDDFRKHPVKERVGVRVCRFAQPAENGKGTLPKIVAKLLAARKAKRVEITKTADPFKKALLDAEQNAYKVTANSLYGQLGSPTFKIRLQNLAASVTAYGRKQIMYSKEAIERFYGPAANDPRCSAEIVYGDTDSIFINFNPRGTDGQLLVGREAVVATIELTEEAGKFITGTLKEPHDFEYDKVFYPFIIFSKKRYVGNKYEESPDSFKETSMGIVLKRRDNAPLLKMIYGAAIQELLLRQDVVAATRVVQEGVRALVEGKMKLSQLTITKSLRSEYKTTPPAHKILADRMAIRDPGNAPASGERVGYVYVKPPPGQRASDLQGDRVETPAFIREKGLEPDFEYYILHQLMNPLSQLFGIFVDKMPGFVAPVWEEDPTSQKEQLASDLLFKEGLAFCKQSSKKAFVGKMFGLSSLSLSLGSSVKTPSLTRSMQKGNAAGFIPMHGDPSIMAEVKKMPRQSMITSFLRESSGVSDAIAIRLAKKKKPADK</sequence>
<dbReference type="InterPro" id="IPR017964">
    <property type="entry name" value="DNA-dir_DNA_pol_B_CS"/>
</dbReference>
<comment type="similarity">
    <text evidence="1">Belongs to the DNA polymerase type-B family.</text>
</comment>
<dbReference type="Gene3D" id="3.30.342.10">
    <property type="entry name" value="DNA Polymerase, chain B, domain 1"/>
    <property type="match status" value="1"/>
</dbReference>
<dbReference type="Gene3D" id="3.30.420.10">
    <property type="entry name" value="Ribonuclease H-like superfamily/Ribonuclease H"/>
    <property type="match status" value="2"/>
</dbReference>
<accession>A0A6C0L854</accession>
<keyword evidence="4" id="KW-0548">Nucleotidyltransferase</keyword>
<reference evidence="10" key="1">
    <citation type="journal article" date="2020" name="Nature">
        <title>Giant virus diversity and host interactions through global metagenomics.</title>
        <authorList>
            <person name="Schulz F."/>
            <person name="Roux S."/>
            <person name="Paez-Espino D."/>
            <person name="Jungbluth S."/>
            <person name="Walsh D.A."/>
            <person name="Denef V.J."/>
            <person name="McMahon K.D."/>
            <person name="Konstantinidis K.T."/>
            <person name="Eloe-Fadrosh E.A."/>
            <person name="Kyrpides N.C."/>
            <person name="Woyke T."/>
        </authorList>
    </citation>
    <scope>NUCLEOTIDE SEQUENCE</scope>
    <source>
        <strain evidence="10">GVMAG-M-3300027759-16</strain>
    </source>
</reference>
<feature type="domain" description="DNA-directed DNA polymerase family B exonuclease" evidence="9">
    <location>
        <begin position="155"/>
        <end position="233"/>
    </location>
</feature>
<dbReference type="SUPFAM" id="SSF53098">
    <property type="entry name" value="Ribonuclease H-like"/>
    <property type="match status" value="1"/>
</dbReference>
<dbReference type="InterPro" id="IPR036397">
    <property type="entry name" value="RNaseH_sf"/>
</dbReference>
<organism evidence="10">
    <name type="scientific">viral metagenome</name>
    <dbReference type="NCBI Taxonomy" id="1070528"/>
    <lineage>
        <taxon>unclassified sequences</taxon>
        <taxon>metagenomes</taxon>
        <taxon>organismal metagenomes</taxon>
    </lineage>
</organism>
<dbReference type="InterPro" id="IPR042087">
    <property type="entry name" value="DNA_pol_B_thumb"/>
</dbReference>
<dbReference type="EMBL" id="MN740438">
    <property type="protein sequence ID" value="QHU26315.1"/>
    <property type="molecule type" value="Genomic_DNA"/>
</dbReference>
<dbReference type="AlphaFoldDB" id="A0A6C0L854"/>
<keyword evidence="5" id="KW-0239">DNA-directed DNA polymerase</keyword>
<dbReference type="InterPro" id="IPR006134">
    <property type="entry name" value="DNA-dir_DNA_pol_B_multi_dom"/>
</dbReference>
<evidence type="ECO:0000313" key="10">
    <source>
        <dbReference type="EMBL" id="QHU26315.1"/>
    </source>
</evidence>
<evidence type="ECO:0000256" key="1">
    <source>
        <dbReference type="ARBA" id="ARBA00005755"/>
    </source>
</evidence>
<evidence type="ECO:0000256" key="5">
    <source>
        <dbReference type="ARBA" id="ARBA00022932"/>
    </source>
</evidence>
<keyword evidence="6" id="KW-0238">DNA-binding</keyword>
<comment type="catalytic activity">
    <reaction evidence="7">
        <text>DNA(n) + a 2'-deoxyribonucleoside 5'-triphosphate = DNA(n+1) + diphosphate</text>
        <dbReference type="Rhea" id="RHEA:22508"/>
        <dbReference type="Rhea" id="RHEA-COMP:17339"/>
        <dbReference type="Rhea" id="RHEA-COMP:17340"/>
        <dbReference type="ChEBI" id="CHEBI:33019"/>
        <dbReference type="ChEBI" id="CHEBI:61560"/>
        <dbReference type="ChEBI" id="CHEBI:173112"/>
        <dbReference type="EC" id="2.7.7.7"/>
    </reaction>
</comment>
<dbReference type="GO" id="GO:0003887">
    <property type="term" value="F:DNA-directed DNA polymerase activity"/>
    <property type="evidence" value="ECO:0007669"/>
    <property type="project" value="UniProtKB-KW"/>
</dbReference>
<name>A0A6C0L854_9ZZZZ</name>
<feature type="domain" description="DNA-directed DNA polymerase family B exonuclease" evidence="9">
    <location>
        <begin position="329"/>
        <end position="481"/>
    </location>
</feature>
<dbReference type="Gene3D" id="3.90.1600.10">
    <property type="entry name" value="Palm domain of DNA polymerase"/>
    <property type="match status" value="1"/>
</dbReference>
<feature type="domain" description="DNA-directed DNA polymerase family B multifunctional" evidence="8">
    <location>
        <begin position="617"/>
        <end position="1099"/>
    </location>
</feature>
<dbReference type="InterPro" id="IPR043502">
    <property type="entry name" value="DNA/RNA_pol_sf"/>
</dbReference>
<evidence type="ECO:0000259" key="8">
    <source>
        <dbReference type="Pfam" id="PF00136"/>
    </source>
</evidence>
<dbReference type="Gene3D" id="1.10.287.690">
    <property type="entry name" value="Helix hairpin bin"/>
    <property type="match status" value="1"/>
</dbReference>
<dbReference type="GO" id="GO:0006297">
    <property type="term" value="P:nucleotide-excision repair, DNA gap filling"/>
    <property type="evidence" value="ECO:0007669"/>
    <property type="project" value="TreeGrafter"/>
</dbReference>
<dbReference type="GO" id="GO:0000166">
    <property type="term" value="F:nucleotide binding"/>
    <property type="evidence" value="ECO:0007669"/>
    <property type="project" value="InterPro"/>
</dbReference>
<dbReference type="GO" id="GO:0006287">
    <property type="term" value="P:base-excision repair, gap-filling"/>
    <property type="evidence" value="ECO:0007669"/>
    <property type="project" value="TreeGrafter"/>
</dbReference>
<evidence type="ECO:0000256" key="7">
    <source>
        <dbReference type="ARBA" id="ARBA00049244"/>
    </source>
</evidence>
<dbReference type="SUPFAM" id="SSF56672">
    <property type="entry name" value="DNA/RNA polymerases"/>
    <property type="match status" value="1"/>
</dbReference>
<dbReference type="GO" id="GO:0045004">
    <property type="term" value="P:DNA replication proofreading"/>
    <property type="evidence" value="ECO:0007669"/>
    <property type="project" value="TreeGrafter"/>
</dbReference>
<dbReference type="Gene3D" id="1.10.132.60">
    <property type="entry name" value="DNA polymerase family B, C-terminal domain"/>
    <property type="match status" value="1"/>
</dbReference>
<evidence type="ECO:0000256" key="6">
    <source>
        <dbReference type="ARBA" id="ARBA00023125"/>
    </source>
</evidence>
<dbReference type="InterPro" id="IPR012337">
    <property type="entry name" value="RNaseH-like_sf"/>
</dbReference>
<dbReference type="EC" id="2.7.7.7" evidence="2"/>
<dbReference type="PANTHER" id="PTHR10322:SF23">
    <property type="entry name" value="DNA POLYMERASE DELTA CATALYTIC SUBUNIT"/>
    <property type="match status" value="1"/>
</dbReference>
<dbReference type="SMART" id="SM00486">
    <property type="entry name" value="POLBc"/>
    <property type="match status" value="1"/>
</dbReference>
<dbReference type="InterPro" id="IPR050240">
    <property type="entry name" value="DNA_pol_type-B"/>
</dbReference>
<evidence type="ECO:0000256" key="4">
    <source>
        <dbReference type="ARBA" id="ARBA00022695"/>
    </source>
</evidence>